<comment type="caution">
    <text evidence="8">The sequence shown here is derived from an EMBL/GenBank/DDBJ whole genome shotgun (WGS) entry which is preliminary data.</text>
</comment>
<feature type="transmembrane region" description="Helical" evidence="6">
    <location>
        <begin position="26"/>
        <end position="48"/>
    </location>
</feature>
<dbReference type="Proteomes" id="UP001595711">
    <property type="component" value="Unassembled WGS sequence"/>
</dbReference>
<keyword evidence="8" id="KW-0132">Cell division</keyword>
<proteinExistence type="predicted"/>
<evidence type="ECO:0000256" key="5">
    <source>
        <dbReference type="ARBA" id="ARBA00023136"/>
    </source>
</evidence>
<feature type="domain" description="ABC3 transporter permease C-terminal" evidence="7">
    <location>
        <begin position="178"/>
        <end position="292"/>
    </location>
</feature>
<keyword evidence="2" id="KW-1003">Cell membrane</keyword>
<dbReference type="EMBL" id="JBHRYJ010000001">
    <property type="protein sequence ID" value="MFC3675020.1"/>
    <property type="molecule type" value="Genomic_DNA"/>
</dbReference>
<evidence type="ECO:0000259" key="7">
    <source>
        <dbReference type="Pfam" id="PF02687"/>
    </source>
</evidence>
<keyword evidence="8" id="KW-0131">Cell cycle</keyword>
<feature type="transmembrane region" description="Helical" evidence="6">
    <location>
        <begin position="170"/>
        <end position="192"/>
    </location>
</feature>
<evidence type="ECO:0000256" key="3">
    <source>
        <dbReference type="ARBA" id="ARBA00022692"/>
    </source>
</evidence>
<dbReference type="InterPro" id="IPR003838">
    <property type="entry name" value="ABC3_permease_C"/>
</dbReference>
<feature type="transmembrane region" description="Helical" evidence="6">
    <location>
        <begin position="267"/>
        <end position="288"/>
    </location>
</feature>
<comment type="subcellular location">
    <subcellularLocation>
        <location evidence="1">Cell membrane</location>
        <topology evidence="1">Multi-pass membrane protein</topology>
    </subcellularLocation>
</comment>
<evidence type="ECO:0000256" key="1">
    <source>
        <dbReference type="ARBA" id="ARBA00004651"/>
    </source>
</evidence>
<dbReference type="InterPro" id="IPR004513">
    <property type="entry name" value="FtsX"/>
</dbReference>
<dbReference type="Pfam" id="PF02687">
    <property type="entry name" value="FtsX"/>
    <property type="match status" value="1"/>
</dbReference>
<evidence type="ECO:0000256" key="6">
    <source>
        <dbReference type="SAM" id="Phobius"/>
    </source>
</evidence>
<keyword evidence="9" id="KW-1185">Reference proteome</keyword>
<feature type="transmembrane region" description="Helical" evidence="6">
    <location>
        <begin position="230"/>
        <end position="255"/>
    </location>
</feature>
<keyword evidence="5 6" id="KW-0472">Membrane</keyword>
<keyword evidence="4 6" id="KW-1133">Transmembrane helix</keyword>
<protein>
    <submittedName>
        <fullName evidence="8">Cell division protein FtsX</fullName>
    </submittedName>
</protein>
<dbReference type="GO" id="GO:0051301">
    <property type="term" value="P:cell division"/>
    <property type="evidence" value="ECO:0007669"/>
    <property type="project" value="UniProtKB-KW"/>
</dbReference>
<dbReference type="RefSeq" id="WP_379722789.1">
    <property type="nucleotide sequence ID" value="NZ_JBHRYJ010000001.1"/>
</dbReference>
<reference evidence="9" key="1">
    <citation type="journal article" date="2019" name="Int. J. Syst. Evol. Microbiol.">
        <title>The Global Catalogue of Microorganisms (GCM) 10K type strain sequencing project: providing services to taxonomists for standard genome sequencing and annotation.</title>
        <authorList>
            <consortium name="The Broad Institute Genomics Platform"/>
            <consortium name="The Broad Institute Genome Sequencing Center for Infectious Disease"/>
            <person name="Wu L."/>
            <person name="Ma J."/>
        </authorList>
    </citation>
    <scope>NUCLEOTIDE SEQUENCE [LARGE SCALE GENOMIC DNA]</scope>
    <source>
        <strain evidence="9">KCTC 42182</strain>
    </source>
</reference>
<dbReference type="PANTHER" id="PTHR47755:SF1">
    <property type="entry name" value="CELL DIVISION PROTEIN FTSX"/>
    <property type="match status" value="1"/>
</dbReference>
<evidence type="ECO:0000313" key="9">
    <source>
        <dbReference type="Proteomes" id="UP001595711"/>
    </source>
</evidence>
<evidence type="ECO:0000313" key="8">
    <source>
        <dbReference type="EMBL" id="MFC3675020.1"/>
    </source>
</evidence>
<sequence>MSAQKSPTRPRPASDLQLHADSGNRFLPWALAVMVFLAALALAGALALDGSIDGWRRGVSAKLTVQIADRPNQPMAPRVAKAIATLETIPGVRSAIAMPQKAVEALLEPWLGAEALQAGLPLPGLIDVTLDEGSALSVNALAARLQAAVPGARVDDPKPWLERLVQLGRLLQSLGGGIVLLVGLAAAALVIFATRAGLAARRDTIELLHLMGAEDGYIARQFQRHVAAQAVRGGIAGTAAALLILVGIQLLAARVGTGMLPGLALAWWHWLALLVLPLAAAGLAILTARRTVLGALRAML</sequence>
<accession>A0ABV7VC14</accession>
<keyword evidence="3 6" id="KW-0812">Transmembrane</keyword>
<evidence type="ECO:0000256" key="2">
    <source>
        <dbReference type="ARBA" id="ARBA00022475"/>
    </source>
</evidence>
<name>A0ABV7VC14_9PROT</name>
<gene>
    <name evidence="8" type="ORF">ACFOOQ_05675</name>
</gene>
<dbReference type="PANTHER" id="PTHR47755">
    <property type="entry name" value="CELL DIVISION PROTEIN FTSX"/>
    <property type="match status" value="1"/>
</dbReference>
<evidence type="ECO:0000256" key="4">
    <source>
        <dbReference type="ARBA" id="ARBA00022989"/>
    </source>
</evidence>
<organism evidence="8 9">
    <name type="scientific">Ferrovibrio xuzhouensis</name>
    <dbReference type="NCBI Taxonomy" id="1576914"/>
    <lineage>
        <taxon>Bacteria</taxon>
        <taxon>Pseudomonadati</taxon>
        <taxon>Pseudomonadota</taxon>
        <taxon>Alphaproteobacteria</taxon>
        <taxon>Rhodospirillales</taxon>
        <taxon>Rhodospirillaceae</taxon>
        <taxon>Ferrovibrio</taxon>
    </lineage>
</organism>